<dbReference type="Gene3D" id="2.60.40.10">
    <property type="entry name" value="Immunoglobulins"/>
    <property type="match status" value="1"/>
</dbReference>
<dbReference type="AlphaFoldDB" id="A0A0R1KC26"/>
<protein>
    <recommendedName>
        <fullName evidence="4">DUF5067 domain-containing protein</fullName>
    </recommendedName>
</protein>
<gene>
    <name evidence="5" type="ORF">FD03_GL000789</name>
</gene>
<feature type="transmembrane region" description="Helical" evidence="3">
    <location>
        <begin position="6"/>
        <end position="23"/>
    </location>
</feature>
<feature type="domain" description="DUF5067" evidence="4">
    <location>
        <begin position="288"/>
        <end position="413"/>
    </location>
</feature>
<dbReference type="OrthoDB" id="2329893at2"/>
<dbReference type="RefSeq" id="WP_025023377.1">
    <property type="nucleotide sequence ID" value="NZ_AZDZ01000001.1"/>
</dbReference>
<keyword evidence="1" id="KW-0732">Signal</keyword>
<dbReference type="InterPro" id="IPR013783">
    <property type="entry name" value="Ig-like_fold"/>
</dbReference>
<evidence type="ECO:0000313" key="6">
    <source>
        <dbReference type="Proteomes" id="UP000051248"/>
    </source>
</evidence>
<keyword evidence="3" id="KW-0472">Membrane</keyword>
<dbReference type="InterPro" id="IPR029050">
    <property type="entry name" value="Immunoprotect_excell_Ig-like"/>
</dbReference>
<dbReference type="Gene3D" id="2.60.40.1240">
    <property type="match status" value="1"/>
</dbReference>
<sequence>MGADIFIIILSLAVLGGIGYLMYKGIKQRTATKKFPVFLVASIVVAIFVGLPAVGMIFYSIDDMANPAPTVTVQTKKVKITGTNSTGILKGKTSPRISVKLYDVDEEATFKTVKSDKNGKFTVTGLEENSTYKVTAKNNGKKSEAVKVTVSDIPAAAYTKLTINNHNDTGDLTIESDSNNQVQVSGESNPGAKIKFEDADNDYSVAKSVVAGADGKWSVVLDGPAKKKKKEYSVVAKINNLVANEGTSIYVKNPNYSKPVKNEESTDNEAANVDNSGQQDVSDGKTATKKHKSWSVAGNTYTTNVDYYKITGSKVYTIADGTSILAVYVDYGNFSSKEQDPMTTSSLYIHAYQKTKTHDKDLTYGIPLDADGNVIEQQRNDNMSGSVLPKTEVQGVLFYQLENNATVKLEFSNQIFKTIGVKNIDLN</sequence>
<dbReference type="InterPro" id="IPR031989">
    <property type="entry name" value="DUF5067"/>
</dbReference>
<evidence type="ECO:0000256" key="2">
    <source>
        <dbReference type="SAM" id="MobiDB-lite"/>
    </source>
</evidence>
<organism evidence="5 6">
    <name type="scientific">Companilactobacillus nodensis DSM 19682 = JCM 14932 = NBRC 107160</name>
    <dbReference type="NCBI Taxonomy" id="1423775"/>
    <lineage>
        <taxon>Bacteria</taxon>
        <taxon>Bacillati</taxon>
        <taxon>Bacillota</taxon>
        <taxon>Bacilli</taxon>
        <taxon>Lactobacillales</taxon>
        <taxon>Lactobacillaceae</taxon>
        <taxon>Companilactobacillus</taxon>
    </lineage>
</organism>
<name>A0A0R1KC26_9LACO</name>
<reference evidence="5 6" key="1">
    <citation type="journal article" date="2015" name="Genome Announc.">
        <title>Expanding the biotechnology potential of lactobacilli through comparative genomics of 213 strains and associated genera.</title>
        <authorList>
            <person name="Sun Z."/>
            <person name="Harris H.M."/>
            <person name="McCann A."/>
            <person name="Guo C."/>
            <person name="Argimon S."/>
            <person name="Zhang W."/>
            <person name="Yang X."/>
            <person name="Jeffery I.B."/>
            <person name="Cooney J.C."/>
            <person name="Kagawa T.F."/>
            <person name="Liu W."/>
            <person name="Song Y."/>
            <person name="Salvetti E."/>
            <person name="Wrobel A."/>
            <person name="Rasinkangas P."/>
            <person name="Parkhill J."/>
            <person name="Rea M.C."/>
            <person name="O'Sullivan O."/>
            <person name="Ritari J."/>
            <person name="Douillard F.P."/>
            <person name="Paul Ross R."/>
            <person name="Yang R."/>
            <person name="Briner A.E."/>
            <person name="Felis G.E."/>
            <person name="de Vos W.M."/>
            <person name="Barrangou R."/>
            <person name="Klaenhammer T.R."/>
            <person name="Caufield P.W."/>
            <person name="Cui Y."/>
            <person name="Zhang H."/>
            <person name="O'Toole P.W."/>
        </authorList>
    </citation>
    <scope>NUCLEOTIDE SEQUENCE [LARGE SCALE GENOMIC DNA]</scope>
    <source>
        <strain evidence="5 6">DSM 19682</strain>
    </source>
</reference>
<feature type="region of interest" description="Disordered" evidence="2">
    <location>
        <begin position="254"/>
        <end position="289"/>
    </location>
</feature>
<proteinExistence type="predicted"/>
<dbReference type="EMBL" id="AZDZ01000001">
    <property type="protein sequence ID" value="KRK81197.1"/>
    <property type="molecule type" value="Genomic_DNA"/>
</dbReference>
<keyword evidence="3" id="KW-0812">Transmembrane</keyword>
<dbReference type="PATRIC" id="fig|1423775.4.peg.806"/>
<evidence type="ECO:0000256" key="1">
    <source>
        <dbReference type="ARBA" id="ARBA00022729"/>
    </source>
</evidence>
<dbReference type="Proteomes" id="UP000051248">
    <property type="component" value="Unassembled WGS sequence"/>
</dbReference>
<dbReference type="Pfam" id="PF16729">
    <property type="entry name" value="DUF5067"/>
    <property type="match status" value="1"/>
</dbReference>
<accession>A0A0R1KC26</accession>
<keyword evidence="3" id="KW-1133">Transmembrane helix</keyword>
<feature type="transmembrane region" description="Helical" evidence="3">
    <location>
        <begin position="35"/>
        <end position="59"/>
    </location>
</feature>
<comment type="caution">
    <text evidence="5">The sequence shown here is derived from an EMBL/GenBank/DDBJ whole genome shotgun (WGS) entry which is preliminary data.</text>
</comment>
<evidence type="ECO:0000256" key="3">
    <source>
        <dbReference type="SAM" id="Phobius"/>
    </source>
</evidence>
<evidence type="ECO:0000313" key="5">
    <source>
        <dbReference type="EMBL" id="KRK81197.1"/>
    </source>
</evidence>
<evidence type="ECO:0000259" key="4">
    <source>
        <dbReference type="Pfam" id="PF16729"/>
    </source>
</evidence>
<keyword evidence="6" id="KW-1185">Reference proteome</keyword>
<dbReference type="eggNOG" id="ENOG5033INI">
    <property type="taxonomic scope" value="Bacteria"/>
</dbReference>